<keyword evidence="1" id="KW-0812">Transmembrane</keyword>
<dbReference type="EMBL" id="JBHUHX010000001">
    <property type="protein sequence ID" value="MFD2110238.1"/>
    <property type="molecule type" value="Genomic_DNA"/>
</dbReference>
<comment type="caution">
    <text evidence="3">The sequence shown here is derived from an EMBL/GenBank/DDBJ whole genome shotgun (WGS) entry which is preliminary data.</text>
</comment>
<dbReference type="InterPro" id="IPR013656">
    <property type="entry name" value="PAS_4"/>
</dbReference>
<dbReference type="PANTHER" id="PTHR45228">
    <property type="entry name" value="CYCLIC DI-GMP PHOSPHODIESTERASE TM_0186-RELATED"/>
    <property type="match status" value="1"/>
</dbReference>
<dbReference type="Pfam" id="PF13487">
    <property type="entry name" value="HD_5"/>
    <property type="match status" value="1"/>
</dbReference>
<dbReference type="RefSeq" id="WP_386021427.1">
    <property type="nucleotide sequence ID" value="NZ_JBHUHX010000001.1"/>
</dbReference>
<sequence>MKKQIYAVATLIATMLVAFYGILLLDSSERDRDIQNLQSQMSLVVDSRAEALNDWLQAQYAVLGALADNASLQLYVTVIGMSGADQPLEEDPAERDYLRNLLNAKAEQFGFLPERIAAKLPANTRPLATAGLALLDPTGGVIASSDGMPPIEGRLKSFLDDTPLTERGLLDLFPGRGTHPTLGFLAPVFGENEEGKTQVIARVLGLRQVDDRFFGAMKQPGLTAKTAESYLIRRDGNRIQYLTPLRDGSDPLSKTLAINSERLVDVAALSEPGRFHEGLDYAANACFAVSRQILGTPWTLVHKIDRSEALAKSKADRTTLVSVLSLVLVLFGAGLVVAWRYSTSLRAEEATREAERLAQRYKDSSERFESISRFLDIVTDAQPHAIFVTTGDNTLSFGNERIAEISEVPKRELGGRSLIGLLGQERGSAYNAINQHVLATGCPIRETSRFPDENGQEQVWRSFHCLLETQDGEQPQVLTTIEDLTDLMRERARRERNTRQLIETLVGLVDERDPDSAHQSRYAAQVARRIAEEMGLERPLIETADQAARLANIGKVRIPRALLTKDESLTEDEMRVIRQSLDEGPNLLKGIEFDGPVVETLRQINERIDGAGRPCGLKEDAILPTAQAVAVANCFVALLSPRAFRDPKSFDEAEAILMEEIDRRFDRRAVFSLLNYLNNKGGKETWAEMTRLHGTPRPSSPHDT</sequence>
<dbReference type="SUPFAM" id="SSF109604">
    <property type="entry name" value="HD-domain/PDEase-like"/>
    <property type="match status" value="1"/>
</dbReference>
<keyword evidence="1" id="KW-0472">Membrane</keyword>
<dbReference type="SUPFAM" id="SSF55785">
    <property type="entry name" value="PYP-like sensor domain (PAS domain)"/>
    <property type="match status" value="1"/>
</dbReference>
<evidence type="ECO:0000313" key="4">
    <source>
        <dbReference type="Proteomes" id="UP001597337"/>
    </source>
</evidence>
<evidence type="ECO:0000256" key="1">
    <source>
        <dbReference type="SAM" id="Phobius"/>
    </source>
</evidence>
<dbReference type="PANTHER" id="PTHR45228:SF1">
    <property type="entry name" value="CYCLIC DI-GMP PHOSPHODIESTERASE TM_0186"/>
    <property type="match status" value="1"/>
</dbReference>
<dbReference type="CDD" id="cd00077">
    <property type="entry name" value="HDc"/>
    <property type="match status" value="1"/>
</dbReference>
<dbReference type="InterPro" id="IPR037522">
    <property type="entry name" value="HD_GYP_dom"/>
</dbReference>
<organism evidence="3 4">
    <name type="scientific">Thiorhodococcus fuscus</name>
    <dbReference type="NCBI Taxonomy" id="527200"/>
    <lineage>
        <taxon>Bacteria</taxon>
        <taxon>Pseudomonadati</taxon>
        <taxon>Pseudomonadota</taxon>
        <taxon>Gammaproteobacteria</taxon>
        <taxon>Chromatiales</taxon>
        <taxon>Chromatiaceae</taxon>
        <taxon>Thiorhodococcus</taxon>
    </lineage>
</organism>
<dbReference type="Pfam" id="PF08448">
    <property type="entry name" value="PAS_4"/>
    <property type="match status" value="1"/>
</dbReference>
<feature type="transmembrane region" description="Helical" evidence="1">
    <location>
        <begin position="6"/>
        <end position="25"/>
    </location>
</feature>
<protein>
    <submittedName>
        <fullName evidence="3">HD domain-containing phosphohydrolase</fullName>
    </submittedName>
</protein>
<dbReference type="PROSITE" id="PS51832">
    <property type="entry name" value="HD_GYP"/>
    <property type="match status" value="1"/>
</dbReference>
<feature type="transmembrane region" description="Helical" evidence="1">
    <location>
        <begin position="320"/>
        <end position="341"/>
    </location>
</feature>
<evidence type="ECO:0000259" key="2">
    <source>
        <dbReference type="PROSITE" id="PS51832"/>
    </source>
</evidence>
<dbReference type="InterPro" id="IPR003607">
    <property type="entry name" value="HD/PDEase_dom"/>
</dbReference>
<proteinExistence type="predicted"/>
<gene>
    <name evidence="3" type="ORF">ACFSJC_00105</name>
</gene>
<dbReference type="Gene3D" id="3.30.450.20">
    <property type="entry name" value="PAS domain"/>
    <property type="match status" value="1"/>
</dbReference>
<dbReference type="Gene3D" id="1.10.3210.10">
    <property type="entry name" value="Hypothetical protein af1432"/>
    <property type="match status" value="1"/>
</dbReference>
<name>A0ABW4Y310_9GAMM</name>
<dbReference type="Proteomes" id="UP001597337">
    <property type="component" value="Unassembled WGS sequence"/>
</dbReference>
<keyword evidence="4" id="KW-1185">Reference proteome</keyword>
<accession>A0ABW4Y310</accession>
<reference evidence="4" key="1">
    <citation type="journal article" date="2019" name="Int. J. Syst. Evol. Microbiol.">
        <title>The Global Catalogue of Microorganisms (GCM) 10K type strain sequencing project: providing services to taxonomists for standard genome sequencing and annotation.</title>
        <authorList>
            <consortium name="The Broad Institute Genomics Platform"/>
            <consortium name="The Broad Institute Genome Sequencing Center for Infectious Disease"/>
            <person name="Wu L."/>
            <person name="Ma J."/>
        </authorList>
    </citation>
    <scope>NUCLEOTIDE SEQUENCE [LARGE SCALE GENOMIC DNA]</scope>
    <source>
        <strain evidence="4">KACC 12597</strain>
    </source>
</reference>
<dbReference type="InterPro" id="IPR035965">
    <property type="entry name" value="PAS-like_dom_sf"/>
</dbReference>
<dbReference type="InterPro" id="IPR052020">
    <property type="entry name" value="Cyclic_di-GMP/3'3'-cGAMP_PDE"/>
</dbReference>
<keyword evidence="1" id="KW-1133">Transmembrane helix</keyword>
<feature type="domain" description="HD-GYP" evidence="2">
    <location>
        <begin position="494"/>
        <end position="689"/>
    </location>
</feature>
<evidence type="ECO:0000313" key="3">
    <source>
        <dbReference type="EMBL" id="MFD2110238.1"/>
    </source>
</evidence>